<reference evidence="5" key="1">
    <citation type="submission" date="2023-11" db="EMBL/GenBank/DDBJ databases">
        <title>Genome assemblies of two species of porcelain crab, Petrolisthes cinctipes and Petrolisthes manimaculis (Anomura: Porcellanidae).</title>
        <authorList>
            <person name="Angst P."/>
        </authorList>
    </citation>
    <scope>NUCLEOTIDE SEQUENCE</scope>
    <source>
        <strain evidence="5">PB745_02</strain>
        <tissue evidence="5">Gill</tissue>
    </source>
</reference>
<feature type="region of interest" description="Disordered" evidence="2">
    <location>
        <begin position="65"/>
        <end position="243"/>
    </location>
</feature>
<feature type="domain" description="Apoptosis-antagonizing transcription factor C-terminal" evidence="3">
    <location>
        <begin position="497"/>
        <end position="579"/>
    </location>
</feature>
<evidence type="ECO:0000256" key="2">
    <source>
        <dbReference type="SAM" id="MobiDB-lite"/>
    </source>
</evidence>
<evidence type="ECO:0000313" key="5">
    <source>
        <dbReference type="EMBL" id="KAK4324435.1"/>
    </source>
</evidence>
<dbReference type="PANTHER" id="PTHR15565">
    <property type="entry name" value="AATF PROTEIN APOPTOSIS ANTAGONIZING TRANSCRIPTION FACTOR"/>
    <property type="match status" value="1"/>
</dbReference>
<feature type="domain" description="AATF leucine zipper-containing" evidence="4">
    <location>
        <begin position="240"/>
        <end position="399"/>
    </location>
</feature>
<evidence type="ECO:0000313" key="6">
    <source>
        <dbReference type="Proteomes" id="UP001292094"/>
    </source>
</evidence>
<dbReference type="InterPro" id="IPR039223">
    <property type="entry name" value="AATF/Bfr2"/>
</dbReference>
<comment type="caution">
    <text evidence="5">The sequence shown here is derived from an EMBL/GenBank/DDBJ whole genome shotgun (WGS) entry which is preliminary data.</text>
</comment>
<dbReference type="InterPro" id="IPR025160">
    <property type="entry name" value="AATF"/>
</dbReference>
<feature type="region of interest" description="Disordered" evidence="2">
    <location>
        <begin position="326"/>
        <end position="368"/>
    </location>
</feature>
<feature type="compositionally biased region" description="Low complexity" evidence="2">
    <location>
        <begin position="458"/>
        <end position="480"/>
    </location>
</feature>
<evidence type="ECO:0000256" key="1">
    <source>
        <dbReference type="ARBA" id="ARBA00008966"/>
    </source>
</evidence>
<feature type="compositionally biased region" description="Acidic residues" evidence="2">
    <location>
        <begin position="187"/>
        <end position="223"/>
    </location>
</feature>
<accession>A0AAE1QCR7</accession>
<dbReference type="PANTHER" id="PTHR15565:SF0">
    <property type="entry name" value="PROTEIN AATF"/>
    <property type="match status" value="1"/>
</dbReference>
<gene>
    <name evidence="5" type="ORF">Pmani_004932</name>
</gene>
<protein>
    <recommendedName>
        <fullName evidence="7">Protein AATF</fullName>
    </recommendedName>
</protein>
<sequence length="590" mass="67014">MAAELKSYVEKYLLNPGASFAVDEEGNQNAKPEVVEALADGERADEAATGVSKLRARSAALLQEKDPRYRGKKVSRHDLNKDKQVEFDPELTKYFLVEGDGGEEEGEESDEHVDSEDDEEEIDDEEGENVNSVIKMDDDEEDIDDENVGYENSDDEDDDDDNVKEEAATGSGVRFVDDGNFSKFADDFDNEKDDDSEQEEDDDFEDKESESETDDDDDDDDSAENQTIKRFHSDDHHDQRKKGQAVRHQLAIYDSLFEGRIGLQKVMSASNQIPQYDTYKLFLGQKDPNYTRNIIAAKSATRLLLTTLIQLQELLLKQNPETSHIITGKKSKFGGTESDEEITSSEDEDQDQDMEQGSSGEARGVKRKMKLEECEEALSKRHTAITPFRDFTINKWYEKTKLLSSHSGGGGNKFGGFETSALQQLHNVLANKPQLLRRTQLTGATRGTAYQVLGRLPQQQQQQHQEQQQKQQQQPQQRQQPKADEYDPEIFDDTDFYSRCLEEVLKSKVALSDDMTDVSRKWIEIQNLRRKTKRTVDKKASKGRKLRYEVMSKLQQYLAPSYFSPMDDAAINTLFASLFGKSTQQTPTTA</sequence>
<dbReference type="GO" id="GO:0005730">
    <property type="term" value="C:nucleolus"/>
    <property type="evidence" value="ECO:0007669"/>
    <property type="project" value="TreeGrafter"/>
</dbReference>
<proteinExistence type="inferred from homology"/>
<evidence type="ECO:0000259" key="3">
    <source>
        <dbReference type="Pfam" id="PF08164"/>
    </source>
</evidence>
<feature type="compositionally biased region" description="Basic and acidic residues" evidence="2">
    <location>
        <begin position="76"/>
        <end position="86"/>
    </location>
</feature>
<evidence type="ECO:0008006" key="7">
    <source>
        <dbReference type="Google" id="ProtNLM"/>
    </source>
</evidence>
<feature type="compositionally biased region" description="Acidic residues" evidence="2">
    <location>
        <begin position="100"/>
        <end position="128"/>
    </location>
</feature>
<dbReference type="EMBL" id="JAWZYT010000362">
    <property type="protein sequence ID" value="KAK4324435.1"/>
    <property type="molecule type" value="Genomic_DNA"/>
</dbReference>
<name>A0AAE1QCR7_9EUCA</name>
<feature type="compositionally biased region" description="Acidic residues" evidence="2">
    <location>
        <begin position="337"/>
        <end position="354"/>
    </location>
</feature>
<organism evidence="5 6">
    <name type="scientific">Petrolisthes manimaculis</name>
    <dbReference type="NCBI Taxonomy" id="1843537"/>
    <lineage>
        <taxon>Eukaryota</taxon>
        <taxon>Metazoa</taxon>
        <taxon>Ecdysozoa</taxon>
        <taxon>Arthropoda</taxon>
        <taxon>Crustacea</taxon>
        <taxon>Multicrustacea</taxon>
        <taxon>Malacostraca</taxon>
        <taxon>Eumalacostraca</taxon>
        <taxon>Eucarida</taxon>
        <taxon>Decapoda</taxon>
        <taxon>Pleocyemata</taxon>
        <taxon>Anomura</taxon>
        <taxon>Galatheoidea</taxon>
        <taxon>Porcellanidae</taxon>
        <taxon>Petrolisthes</taxon>
    </lineage>
</organism>
<feature type="compositionally biased region" description="Acidic residues" evidence="2">
    <location>
        <begin position="137"/>
        <end position="163"/>
    </location>
</feature>
<dbReference type="Proteomes" id="UP001292094">
    <property type="component" value="Unassembled WGS sequence"/>
</dbReference>
<evidence type="ECO:0000259" key="4">
    <source>
        <dbReference type="Pfam" id="PF13339"/>
    </source>
</evidence>
<keyword evidence="6" id="KW-1185">Reference proteome</keyword>
<dbReference type="Pfam" id="PF13339">
    <property type="entry name" value="AATF-Che1"/>
    <property type="match status" value="1"/>
</dbReference>
<dbReference type="AlphaFoldDB" id="A0AAE1QCR7"/>
<feature type="region of interest" description="Disordered" evidence="2">
    <location>
        <begin position="456"/>
        <end position="489"/>
    </location>
</feature>
<dbReference type="InterPro" id="IPR012617">
    <property type="entry name" value="AATF_C"/>
</dbReference>
<dbReference type="Pfam" id="PF08164">
    <property type="entry name" value="TRAUB"/>
    <property type="match status" value="1"/>
</dbReference>
<comment type="similarity">
    <text evidence="1">Belongs to the AATF family.</text>
</comment>